<dbReference type="SUPFAM" id="SSF55729">
    <property type="entry name" value="Acyl-CoA N-acyltransferases (Nat)"/>
    <property type="match status" value="1"/>
</dbReference>
<organism evidence="2 3">
    <name type="scientific">Penicillium diatomitis</name>
    <dbReference type="NCBI Taxonomy" id="2819901"/>
    <lineage>
        <taxon>Eukaryota</taxon>
        <taxon>Fungi</taxon>
        <taxon>Dikarya</taxon>
        <taxon>Ascomycota</taxon>
        <taxon>Pezizomycotina</taxon>
        <taxon>Eurotiomycetes</taxon>
        <taxon>Eurotiomycetidae</taxon>
        <taxon>Eurotiales</taxon>
        <taxon>Aspergillaceae</taxon>
        <taxon>Penicillium</taxon>
    </lineage>
</organism>
<dbReference type="InterPro" id="IPR052523">
    <property type="entry name" value="Trichothecene_AcTrans"/>
</dbReference>
<proteinExistence type="predicted"/>
<feature type="domain" description="N-acetyltransferase" evidence="1">
    <location>
        <begin position="78"/>
        <end position="225"/>
    </location>
</feature>
<evidence type="ECO:0000313" key="2">
    <source>
        <dbReference type="EMBL" id="KAJ5493044.1"/>
    </source>
</evidence>
<dbReference type="Proteomes" id="UP001148312">
    <property type="component" value="Unassembled WGS sequence"/>
</dbReference>
<dbReference type="PROSITE" id="PS51186">
    <property type="entry name" value="GNAT"/>
    <property type="match status" value="1"/>
</dbReference>
<evidence type="ECO:0000259" key="1">
    <source>
        <dbReference type="PROSITE" id="PS51186"/>
    </source>
</evidence>
<dbReference type="EMBL" id="JAPWDQ010000002">
    <property type="protein sequence ID" value="KAJ5493044.1"/>
    <property type="molecule type" value="Genomic_DNA"/>
</dbReference>
<dbReference type="AlphaFoldDB" id="A0A9X0C0J9"/>
<dbReference type="Gene3D" id="3.40.630.30">
    <property type="match status" value="1"/>
</dbReference>
<dbReference type="InterPro" id="IPR000182">
    <property type="entry name" value="GNAT_dom"/>
</dbReference>
<reference evidence="2" key="1">
    <citation type="submission" date="2022-12" db="EMBL/GenBank/DDBJ databases">
        <authorList>
            <person name="Petersen C."/>
        </authorList>
    </citation>
    <scope>NUCLEOTIDE SEQUENCE</scope>
    <source>
        <strain evidence="2">IBT 30728</strain>
    </source>
</reference>
<dbReference type="PANTHER" id="PTHR42791">
    <property type="entry name" value="GNAT FAMILY ACETYLTRANSFERASE"/>
    <property type="match status" value="1"/>
</dbReference>
<comment type="caution">
    <text evidence="2">The sequence shown here is derived from an EMBL/GenBank/DDBJ whole genome shotgun (WGS) entry which is preliminary data.</text>
</comment>
<sequence length="249" mass="28015">MTFQVQEVPVEGILEMVTAERNAFETPPQPIFKLYCPITDNDRAKTNADTAAEQQRFVQESAPNVSVKNIWIKAKATSPGSSETNEELAGAAQWIFTVPGPSPSLETKTEHLARRHPEGGARIFAAEAFRILCECNERHRLSTRPHRPYATLGTFFTMPQYRRRGIGSVLLEWGLRQADEKQMDIWIEAAPSAVSVYERHGFVQMEVIHLKPRCPDGLPETVRAEWEAVEKSILPVTAVVMCRLSRLTS</sequence>
<keyword evidence="3" id="KW-1185">Reference proteome</keyword>
<reference evidence="2" key="2">
    <citation type="journal article" date="2023" name="IMA Fungus">
        <title>Comparative genomic study of the Penicillium genus elucidates a diverse pangenome and 15 lateral gene transfer events.</title>
        <authorList>
            <person name="Petersen C."/>
            <person name="Sorensen T."/>
            <person name="Nielsen M.R."/>
            <person name="Sondergaard T.E."/>
            <person name="Sorensen J.L."/>
            <person name="Fitzpatrick D.A."/>
            <person name="Frisvad J.C."/>
            <person name="Nielsen K.L."/>
        </authorList>
    </citation>
    <scope>NUCLEOTIDE SEQUENCE</scope>
    <source>
        <strain evidence="2">IBT 30728</strain>
    </source>
</reference>
<dbReference type="Pfam" id="PF13673">
    <property type="entry name" value="Acetyltransf_10"/>
    <property type="match status" value="1"/>
</dbReference>
<evidence type="ECO:0000313" key="3">
    <source>
        <dbReference type="Proteomes" id="UP001148312"/>
    </source>
</evidence>
<dbReference type="GeneID" id="81621642"/>
<dbReference type="GO" id="GO:0016747">
    <property type="term" value="F:acyltransferase activity, transferring groups other than amino-acyl groups"/>
    <property type="evidence" value="ECO:0007669"/>
    <property type="project" value="InterPro"/>
</dbReference>
<dbReference type="InterPro" id="IPR016181">
    <property type="entry name" value="Acyl_CoA_acyltransferase"/>
</dbReference>
<protein>
    <recommendedName>
        <fullName evidence="1">N-acetyltransferase domain-containing protein</fullName>
    </recommendedName>
</protein>
<dbReference type="PANTHER" id="PTHR42791:SF5">
    <property type="entry name" value="HYPOTHETICAL ACETYLTRANSFERASE (EUROFUNG)"/>
    <property type="match status" value="1"/>
</dbReference>
<gene>
    <name evidence="2" type="ORF">N7539_001790</name>
</gene>
<dbReference type="RefSeq" id="XP_056793424.1">
    <property type="nucleotide sequence ID" value="XM_056931393.1"/>
</dbReference>
<name>A0A9X0C0J9_9EURO</name>
<dbReference type="CDD" id="cd04301">
    <property type="entry name" value="NAT_SF"/>
    <property type="match status" value="1"/>
</dbReference>
<accession>A0A9X0C0J9</accession>